<protein>
    <recommendedName>
        <fullName evidence="1">Sugar fermentation stimulation protein homolog</fullName>
    </recommendedName>
</protein>
<proteinExistence type="inferred from homology"/>
<dbReference type="Gene3D" id="2.40.50.580">
    <property type="match status" value="1"/>
</dbReference>
<dbReference type="CDD" id="cd22359">
    <property type="entry name" value="SfsA-like_bacterial"/>
    <property type="match status" value="1"/>
</dbReference>
<dbReference type="EMBL" id="LZRT01000010">
    <property type="protein sequence ID" value="OUM90800.1"/>
    <property type="molecule type" value="Genomic_DNA"/>
</dbReference>
<organism evidence="4 5">
    <name type="scientific">Bacillus thermozeamaize</name>
    <dbReference type="NCBI Taxonomy" id="230954"/>
    <lineage>
        <taxon>Bacteria</taxon>
        <taxon>Bacillati</taxon>
        <taxon>Bacillota</taxon>
        <taxon>Bacilli</taxon>
        <taxon>Bacillales</taxon>
        <taxon>Bacillaceae</taxon>
        <taxon>Bacillus</taxon>
    </lineage>
</organism>
<comment type="caution">
    <text evidence="4">The sequence shown here is derived from an EMBL/GenBank/DDBJ whole genome shotgun (WGS) entry which is preliminary data.</text>
</comment>
<dbReference type="Gene3D" id="3.40.1350.60">
    <property type="match status" value="1"/>
</dbReference>
<dbReference type="Proteomes" id="UP000196475">
    <property type="component" value="Unassembled WGS sequence"/>
</dbReference>
<evidence type="ECO:0000259" key="2">
    <source>
        <dbReference type="Pfam" id="PF03749"/>
    </source>
</evidence>
<name>A0A1Y3PTX5_9BACI</name>
<dbReference type="InterPro" id="IPR005224">
    <property type="entry name" value="SfsA"/>
</dbReference>
<gene>
    <name evidence="1" type="primary">sfsA</name>
    <name evidence="4" type="ORF">BAA01_07430</name>
</gene>
<dbReference type="NCBIfam" id="TIGR00230">
    <property type="entry name" value="sfsA"/>
    <property type="match status" value="1"/>
</dbReference>
<dbReference type="HAMAP" id="MF_00095">
    <property type="entry name" value="SfsA"/>
    <property type="match status" value="1"/>
</dbReference>
<evidence type="ECO:0000256" key="1">
    <source>
        <dbReference type="HAMAP-Rule" id="MF_00095"/>
    </source>
</evidence>
<dbReference type="PANTHER" id="PTHR30545:SF2">
    <property type="entry name" value="SUGAR FERMENTATION STIMULATION PROTEIN A"/>
    <property type="match status" value="1"/>
</dbReference>
<dbReference type="AlphaFoldDB" id="A0A1Y3PTX5"/>
<comment type="similarity">
    <text evidence="1">Belongs to the SfsA family.</text>
</comment>
<dbReference type="InterPro" id="IPR041465">
    <property type="entry name" value="SfsA_N"/>
</dbReference>
<dbReference type="PANTHER" id="PTHR30545">
    <property type="entry name" value="SUGAR FERMENTATION STIMULATION PROTEIN A"/>
    <property type="match status" value="1"/>
</dbReference>
<reference evidence="5" key="1">
    <citation type="submission" date="2016-06" db="EMBL/GenBank/DDBJ databases">
        <authorList>
            <person name="Nascimento L."/>
            <person name="Pereira R.V."/>
            <person name="Martins L.F."/>
            <person name="Quaggio R.B."/>
            <person name="Silva A.M."/>
            <person name="Setubal J.C."/>
        </authorList>
    </citation>
    <scope>NUCLEOTIDE SEQUENCE [LARGE SCALE GENOMIC DNA]</scope>
</reference>
<sequence length="245" mass="26829">MCDHHDRTVITPFQVPLPSPLTPVQILRRANRFVVEVVTDDGLKLHLHLPNSGRMSELLASGAQGLARLHGLPSRRTAGTLLLVRHEGRWVSVDAHLPNRLFVRGLASGALAPFRDFTRWRSEFVVDGARLDFLLEDSEGAHCFVETKSCNLVEHGVALFPDAPTARGTRHLEVLTSAVQRGIRAAVVWFVQRDDASLLRPNIGSDPAFAAALRTAVANGVEAYAYRCQVTPEAVTALETIPVIP</sequence>
<evidence type="ECO:0000259" key="3">
    <source>
        <dbReference type="Pfam" id="PF17746"/>
    </source>
</evidence>
<feature type="domain" description="Sugar fermentation stimulation protein C-terminal" evidence="2">
    <location>
        <begin position="96"/>
        <end position="233"/>
    </location>
</feature>
<evidence type="ECO:0000313" key="4">
    <source>
        <dbReference type="EMBL" id="OUM90800.1"/>
    </source>
</evidence>
<dbReference type="InterPro" id="IPR040452">
    <property type="entry name" value="SfsA_C"/>
</dbReference>
<dbReference type="Pfam" id="PF03749">
    <property type="entry name" value="SfsA"/>
    <property type="match status" value="1"/>
</dbReference>
<dbReference type="GO" id="GO:0003677">
    <property type="term" value="F:DNA binding"/>
    <property type="evidence" value="ECO:0007669"/>
    <property type="project" value="InterPro"/>
</dbReference>
<evidence type="ECO:0000313" key="5">
    <source>
        <dbReference type="Proteomes" id="UP000196475"/>
    </source>
</evidence>
<dbReference type="Pfam" id="PF17746">
    <property type="entry name" value="SfsA_N"/>
    <property type="match status" value="1"/>
</dbReference>
<accession>A0A1Y3PTX5</accession>
<feature type="domain" description="SfsA N-terminal OB" evidence="3">
    <location>
        <begin position="27"/>
        <end position="93"/>
    </location>
</feature>